<dbReference type="SUPFAM" id="SSF48008">
    <property type="entry name" value="GntR ligand-binding domain-like"/>
    <property type="match status" value="1"/>
</dbReference>
<dbReference type="InterPro" id="IPR036390">
    <property type="entry name" value="WH_DNA-bd_sf"/>
</dbReference>
<evidence type="ECO:0000256" key="3">
    <source>
        <dbReference type="ARBA" id="ARBA00023163"/>
    </source>
</evidence>
<gene>
    <name evidence="5" type="ORF">JWS13_04925</name>
</gene>
<accession>A0A974VZS8</accession>
<proteinExistence type="predicted"/>
<dbReference type="SMART" id="SM00345">
    <property type="entry name" value="HTH_GNTR"/>
    <property type="match status" value="1"/>
</dbReference>
<protein>
    <submittedName>
        <fullName evidence="5">FadR family transcriptional regulator</fullName>
    </submittedName>
</protein>
<sequence length="245" mass="26789">MQEESGVGVTGWTKVRRARVHELVIEQIEERIRHGGLQRGDRLPSERQLSQLLGVSRPSVREALHSLEALGVIAERVTSGPESAKVLATEPSDALTSMLRLHIGLSNFSEIEVVQTRLIVEEWAVREAATMATASEVDDLARTLDSMDGRDVDILRFNALDSVFHTGIAQASGNRLIAYLTGALRDTVERHRLAAMRALGPWPSVSEGLQAEHRRILGAIADGDADAAAAALRDHLRHTYPEASE</sequence>
<keyword evidence="1" id="KW-0805">Transcription regulation</keyword>
<dbReference type="CDD" id="cd07377">
    <property type="entry name" value="WHTH_GntR"/>
    <property type="match status" value="1"/>
</dbReference>
<keyword evidence="5" id="KW-0614">Plasmid</keyword>
<keyword evidence="3" id="KW-0804">Transcription</keyword>
<reference evidence="5 6" key="2">
    <citation type="journal article" date="2022" name="Arch. Microbiol.">
        <title>Rhodococcus pseudokoreensis sp. nov. isolated from the rhizosphere of young M26 apple rootstocks.</title>
        <authorList>
            <person name="Kampfer P."/>
            <person name="Glaeser S.P."/>
            <person name="Blom J."/>
            <person name="Wolf J."/>
            <person name="Benning S."/>
            <person name="Schloter M."/>
            <person name="Neumann-Schaal M."/>
        </authorList>
    </citation>
    <scope>NUCLEOTIDE SEQUENCE [LARGE SCALE GENOMIC DNA]</scope>
    <source>
        <strain evidence="5 6">R79</strain>
    </source>
</reference>
<evidence type="ECO:0000313" key="6">
    <source>
        <dbReference type="Proteomes" id="UP000662986"/>
    </source>
</evidence>
<evidence type="ECO:0000313" key="5">
    <source>
        <dbReference type="EMBL" id="QSE88087.1"/>
    </source>
</evidence>
<dbReference type="Pfam" id="PF07729">
    <property type="entry name" value="FCD"/>
    <property type="match status" value="1"/>
</dbReference>
<dbReference type="Proteomes" id="UP000662986">
    <property type="component" value="Plasmid unnamed1"/>
</dbReference>
<feature type="domain" description="HTH gntR-type" evidence="4">
    <location>
        <begin position="18"/>
        <end position="86"/>
    </location>
</feature>
<organism evidence="5 6">
    <name type="scientific">Rhodococcus pseudokoreensis</name>
    <dbReference type="NCBI Taxonomy" id="2811421"/>
    <lineage>
        <taxon>Bacteria</taxon>
        <taxon>Bacillati</taxon>
        <taxon>Actinomycetota</taxon>
        <taxon>Actinomycetes</taxon>
        <taxon>Mycobacteriales</taxon>
        <taxon>Nocardiaceae</taxon>
        <taxon>Rhodococcus</taxon>
    </lineage>
</organism>
<dbReference type="InterPro" id="IPR000524">
    <property type="entry name" value="Tscrpt_reg_HTH_GntR"/>
</dbReference>
<geneLocation type="plasmid" evidence="5 6">
    <name>unnamed1</name>
</geneLocation>
<dbReference type="PANTHER" id="PTHR43537">
    <property type="entry name" value="TRANSCRIPTIONAL REGULATOR, GNTR FAMILY"/>
    <property type="match status" value="1"/>
</dbReference>
<evidence type="ECO:0000259" key="4">
    <source>
        <dbReference type="PROSITE" id="PS50949"/>
    </source>
</evidence>
<dbReference type="InterPro" id="IPR008920">
    <property type="entry name" value="TF_FadR/GntR_C"/>
</dbReference>
<dbReference type="PANTHER" id="PTHR43537:SF5">
    <property type="entry name" value="UXU OPERON TRANSCRIPTIONAL REGULATOR"/>
    <property type="match status" value="1"/>
</dbReference>
<evidence type="ECO:0000256" key="2">
    <source>
        <dbReference type="ARBA" id="ARBA00023125"/>
    </source>
</evidence>
<dbReference type="EMBL" id="CP070618">
    <property type="protein sequence ID" value="QSE88087.1"/>
    <property type="molecule type" value="Genomic_DNA"/>
</dbReference>
<dbReference type="SMART" id="SM00895">
    <property type="entry name" value="FCD"/>
    <property type="match status" value="1"/>
</dbReference>
<name>A0A974VZS8_9NOCA</name>
<reference evidence="5 6" key="1">
    <citation type="journal article" date="2021" name="Microbiol. Resour. Announc.">
        <title>Complete Genome Sequences of Two Rhodococcus sp. Strains with Large and Linear Chromosomes, Isolated from Apple Rhizosphere.</title>
        <authorList>
            <person name="Benning S."/>
            <person name="Brugnone N."/>
            <person name="Siani R."/>
            <person name="Kublik S."/>
            <person name="Schloter M."/>
            <person name="Rad V."/>
        </authorList>
    </citation>
    <scope>NUCLEOTIDE SEQUENCE [LARGE SCALE GENOMIC DNA]</scope>
    <source>
        <strain evidence="5 6">R79</strain>
    </source>
</reference>
<keyword evidence="6" id="KW-1185">Reference proteome</keyword>
<dbReference type="PROSITE" id="PS50949">
    <property type="entry name" value="HTH_GNTR"/>
    <property type="match status" value="1"/>
</dbReference>
<dbReference type="Gene3D" id="1.20.120.530">
    <property type="entry name" value="GntR ligand-binding domain-like"/>
    <property type="match status" value="1"/>
</dbReference>
<dbReference type="PRINTS" id="PR00035">
    <property type="entry name" value="HTHGNTR"/>
</dbReference>
<keyword evidence="2" id="KW-0238">DNA-binding</keyword>
<evidence type="ECO:0000256" key="1">
    <source>
        <dbReference type="ARBA" id="ARBA00023015"/>
    </source>
</evidence>
<dbReference type="Gene3D" id="1.10.10.10">
    <property type="entry name" value="Winged helix-like DNA-binding domain superfamily/Winged helix DNA-binding domain"/>
    <property type="match status" value="1"/>
</dbReference>
<dbReference type="InterPro" id="IPR036388">
    <property type="entry name" value="WH-like_DNA-bd_sf"/>
</dbReference>
<dbReference type="SUPFAM" id="SSF46785">
    <property type="entry name" value="Winged helix' DNA-binding domain"/>
    <property type="match status" value="1"/>
</dbReference>
<dbReference type="Pfam" id="PF00392">
    <property type="entry name" value="GntR"/>
    <property type="match status" value="1"/>
</dbReference>
<dbReference type="InterPro" id="IPR011711">
    <property type="entry name" value="GntR_C"/>
</dbReference>